<dbReference type="EMBL" id="VWMK01000019">
    <property type="protein sequence ID" value="KAA3760680.1"/>
    <property type="molecule type" value="Genomic_DNA"/>
</dbReference>
<evidence type="ECO:0000313" key="3">
    <source>
        <dbReference type="Proteomes" id="UP000422221"/>
    </source>
</evidence>
<evidence type="ECO:0000313" key="2">
    <source>
        <dbReference type="EMBL" id="KAA3760680.1"/>
    </source>
</evidence>
<gene>
    <name evidence="2" type="ORF">F3F73_17570</name>
</gene>
<dbReference type="Proteomes" id="UP000422221">
    <property type="component" value="Unassembled WGS sequence"/>
</dbReference>
<dbReference type="RefSeq" id="WP_021935750.1">
    <property type="nucleotide sequence ID" value="NZ_CP083675.1"/>
</dbReference>
<accession>A0A7J4XF70</accession>
<evidence type="ECO:0000256" key="1">
    <source>
        <dbReference type="SAM" id="SignalP"/>
    </source>
</evidence>
<organism evidence="2 3">
    <name type="scientific">Bacteroides salyersiae</name>
    <dbReference type="NCBI Taxonomy" id="291644"/>
    <lineage>
        <taxon>Bacteria</taxon>
        <taxon>Pseudomonadati</taxon>
        <taxon>Bacteroidota</taxon>
        <taxon>Bacteroidia</taxon>
        <taxon>Bacteroidales</taxon>
        <taxon>Bacteroidaceae</taxon>
        <taxon>Bacteroides</taxon>
    </lineage>
</organism>
<feature type="signal peptide" evidence="1">
    <location>
        <begin position="1"/>
        <end position="21"/>
    </location>
</feature>
<reference evidence="2 3" key="1">
    <citation type="journal article" date="2019" name="Nat. Med.">
        <title>A library of human gut bacterial isolates paired with longitudinal multiomics data enables mechanistic microbiome research.</title>
        <authorList>
            <person name="Poyet M."/>
            <person name="Groussin M."/>
            <person name="Gibbons S.M."/>
            <person name="Avila-Pacheco J."/>
            <person name="Jiang X."/>
            <person name="Kearney S.M."/>
            <person name="Perrotta A.R."/>
            <person name="Berdy B."/>
            <person name="Zhao S."/>
            <person name="Lieberman T.D."/>
            <person name="Swanson P.K."/>
            <person name="Smith M."/>
            <person name="Roesemann S."/>
            <person name="Alexander J.E."/>
            <person name="Rich S.A."/>
            <person name="Livny J."/>
            <person name="Vlamakis H."/>
            <person name="Clish C."/>
            <person name="Bullock K."/>
            <person name="Deik A."/>
            <person name="Scott J."/>
            <person name="Pierce K.A."/>
            <person name="Xavier R.J."/>
            <person name="Alm E.J."/>
        </authorList>
    </citation>
    <scope>NUCLEOTIDE SEQUENCE [LARGE SCALE GENOMIC DNA]</scope>
    <source>
        <strain evidence="2 3">BIOML-A10</strain>
    </source>
</reference>
<dbReference type="InterPro" id="IPR026444">
    <property type="entry name" value="Secre_tail"/>
</dbReference>
<name>A0A7J4XF70_9BACE</name>
<proteinExistence type="predicted"/>
<comment type="caution">
    <text evidence="2">The sequence shown here is derived from an EMBL/GenBank/DDBJ whole genome shotgun (WGS) entry which is preliminary data.</text>
</comment>
<protein>
    <submittedName>
        <fullName evidence="2">T9SS type A sorting domain-containing protein</fullName>
    </submittedName>
</protein>
<sequence>MRKNTFLSVALLAASVSVVNAQEAPKELFWQNSSNTGIWSIMDSEWGEDLGGFYLPTGWQEGCMAVFNGGGAFADADGNAKTVESIKVSGEMQVGGIKFDSDKNYSISYSSDKATDKIVGDGTLIKEGTGTLTLNVLNQLKGGTIVRGGQVNSDKKDSPNVFGDTIVLDNGSIGVAMSEISTPACQFTVPVGIPEGKVGSIWAGRYLQFTNKFYGKGTLVIYAGGERTYITDDKAGKKDMTCWDDFEGDLVVAANKTVEYAEGKAPAFFGLQFNTTKTFTGVADMEGIDSTLVNTKVTLKEDAGLTGVSGTRCFAIGELNAEEGGFLSGYGSGSSNPVIWWSIGNSNTDVTNLPLWLRDNTKANKNAFGVIKEGTGTYIFTGTKNSDTGKVFLGLHVKKGRAYINTPVDDPTITALCRSEKTAMAIYEGAIGGGNGRITSEVIVDGGTLEVGCQGIGQLILDDIEGQSLKSPLTVKNGGTVEFELANATSYDKLTSNNTATFNGNKIIVKAAETFDIKDGDSFTILDAAIKPEGDTYEVEFQGFPVSLTLAATEESYQSGTKTEGEGETATEVPVMGYKIVITAKGSGSGTGLEDFNVADELAVYAQNGSIVVKGAGVENVIVMNTQGQVVANTNASIIPMNTVQGMYIVKVKTIAGIVTKKVIL</sequence>
<keyword evidence="1" id="KW-0732">Signal</keyword>
<feature type="chain" id="PRO_5029828685" evidence="1">
    <location>
        <begin position="22"/>
        <end position="665"/>
    </location>
</feature>
<dbReference type="NCBIfam" id="TIGR04183">
    <property type="entry name" value="Por_Secre_tail"/>
    <property type="match status" value="1"/>
</dbReference>
<dbReference type="AlphaFoldDB" id="A0A7J4XF70"/>